<dbReference type="FunFam" id="1.10.1170.10:FF:000024">
    <property type="entry name" value="baculoviral IAP repeat-containing protein 3"/>
    <property type="match status" value="1"/>
</dbReference>
<name>A0A6F9D6V2_9ASCI</name>
<dbReference type="GO" id="GO:0005737">
    <property type="term" value="C:cytoplasm"/>
    <property type="evidence" value="ECO:0007669"/>
    <property type="project" value="TreeGrafter"/>
</dbReference>
<dbReference type="PROSITE" id="PS01282">
    <property type="entry name" value="BIR_REPEAT_1"/>
    <property type="match status" value="1"/>
</dbReference>
<dbReference type="GO" id="GO:0051726">
    <property type="term" value="P:regulation of cell cycle"/>
    <property type="evidence" value="ECO:0007669"/>
    <property type="project" value="TreeGrafter"/>
</dbReference>
<dbReference type="InterPro" id="IPR050784">
    <property type="entry name" value="IAP"/>
</dbReference>
<dbReference type="GO" id="GO:0031398">
    <property type="term" value="P:positive regulation of protein ubiquitination"/>
    <property type="evidence" value="ECO:0007669"/>
    <property type="project" value="TreeGrafter"/>
</dbReference>
<sequence>MVTSDGVVYDRQRDPPGQRSIYIPPGDPFLESYRLSTFMKFPMEIPVNPRHLASSGFYYTGYKDRVKCFSCGLCVEQWEAGDNVRSARWHQEDCKFLKGLDSGNVPVGGGGLARFLNPSSSFSTRSANFTSSPAPSSQAPRAQSMPAPGNERQPASQGVYSAPHPRQTASIYNIVEFANIPSSYHEHFLKSLDLRKESERIRTFEHWPNETPTVSSNDLARSGFFYLGNLDRVQCFSCAGVLRNWNYGDNVQAEHRRHFPHCRLVQGAEERNVVLTEAERAAVPRQQNIFEEPPDPSENEQRDLRNMFQCQFPVNPHMRNEDVRFETFDHRWNANNVDATPRQIARAGFFFLGEWRHLV</sequence>
<dbReference type="PANTHER" id="PTHR10044:SF139">
    <property type="entry name" value="DEATH-ASSOCIATED INHIBITOR OF APOPTOSIS 2"/>
    <property type="match status" value="1"/>
</dbReference>
<dbReference type="GO" id="GO:0043066">
    <property type="term" value="P:negative regulation of apoptotic process"/>
    <property type="evidence" value="ECO:0007669"/>
    <property type="project" value="TreeGrafter"/>
</dbReference>
<dbReference type="Pfam" id="PF00653">
    <property type="entry name" value="BIR"/>
    <property type="match status" value="2"/>
</dbReference>
<dbReference type="SMART" id="SM00238">
    <property type="entry name" value="BIR"/>
    <property type="match status" value="2"/>
</dbReference>
<proteinExistence type="evidence at transcript level"/>
<dbReference type="Gene3D" id="1.10.1170.10">
    <property type="entry name" value="Inhibitor Of Apoptosis Protein (2mihbC-IAP-1), Chain A"/>
    <property type="match status" value="3"/>
</dbReference>
<dbReference type="InterPro" id="IPR001370">
    <property type="entry name" value="BIR_rpt"/>
</dbReference>
<feature type="compositionally biased region" description="Low complexity" evidence="1">
    <location>
        <begin position="131"/>
        <end position="148"/>
    </location>
</feature>
<dbReference type="EMBL" id="LR783322">
    <property type="protein sequence ID" value="CAB3225573.1"/>
    <property type="molecule type" value="mRNA"/>
</dbReference>
<evidence type="ECO:0000256" key="1">
    <source>
        <dbReference type="SAM" id="MobiDB-lite"/>
    </source>
</evidence>
<gene>
    <name evidence="2" type="primary">Birc2-008</name>
</gene>
<dbReference type="AlphaFoldDB" id="A0A6F9D6V2"/>
<dbReference type="PROSITE" id="PS50143">
    <property type="entry name" value="BIR_REPEAT_2"/>
    <property type="match status" value="2"/>
</dbReference>
<organism evidence="2">
    <name type="scientific">Phallusia mammillata</name>
    <dbReference type="NCBI Taxonomy" id="59560"/>
    <lineage>
        <taxon>Eukaryota</taxon>
        <taxon>Metazoa</taxon>
        <taxon>Chordata</taxon>
        <taxon>Tunicata</taxon>
        <taxon>Ascidiacea</taxon>
        <taxon>Phlebobranchia</taxon>
        <taxon>Ascidiidae</taxon>
        <taxon>Phallusia</taxon>
    </lineage>
</organism>
<evidence type="ECO:0000313" key="2">
    <source>
        <dbReference type="EMBL" id="CAB3225573.1"/>
    </source>
</evidence>
<dbReference type="GO" id="GO:0043027">
    <property type="term" value="F:cysteine-type endopeptidase inhibitor activity involved in apoptotic process"/>
    <property type="evidence" value="ECO:0007669"/>
    <property type="project" value="TreeGrafter"/>
</dbReference>
<protein>
    <submittedName>
        <fullName evidence="2">ZF(RING)-14 zinc finger protein</fullName>
    </submittedName>
</protein>
<reference evidence="2" key="1">
    <citation type="submission" date="2020-04" db="EMBL/GenBank/DDBJ databases">
        <authorList>
            <person name="Neveu A P."/>
        </authorList>
    </citation>
    <scope>NUCLEOTIDE SEQUENCE</scope>
    <source>
        <tissue evidence="2">Whole embryo</tissue>
    </source>
</reference>
<accession>A0A6F9D6V2</accession>
<dbReference type="CDD" id="cd00022">
    <property type="entry name" value="BIR"/>
    <property type="match status" value="2"/>
</dbReference>
<dbReference type="SUPFAM" id="SSF57924">
    <property type="entry name" value="Inhibitor of apoptosis (IAP) repeat"/>
    <property type="match status" value="3"/>
</dbReference>
<dbReference type="PANTHER" id="PTHR10044">
    <property type="entry name" value="INHIBITOR OF APOPTOSIS"/>
    <property type="match status" value="1"/>
</dbReference>
<feature type="region of interest" description="Disordered" evidence="1">
    <location>
        <begin position="124"/>
        <end position="163"/>
    </location>
</feature>
<dbReference type="GO" id="GO:0005634">
    <property type="term" value="C:nucleus"/>
    <property type="evidence" value="ECO:0007669"/>
    <property type="project" value="TreeGrafter"/>
</dbReference>
<dbReference type="GO" id="GO:0061630">
    <property type="term" value="F:ubiquitin protein ligase activity"/>
    <property type="evidence" value="ECO:0007669"/>
    <property type="project" value="TreeGrafter"/>
</dbReference>